<sequence length="164" mass="18486">MNKAKNYPGLFSPTVPTGGRKSTSSLHFTLANQEYHQKERIIYAIPFTRIAEQSVIVFRKLSEALKTDIVPEHHSKLDPAQETYVSRLVTENGDALLVVIMNVQLQESLFAANPSHCHRRYRLVDSIIILNESQTLPAAFLKSCLKVLQELPDEKDIHLTSSMG</sequence>
<proteinExistence type="predicted"/>
<accession>A0A517WK95</accession>
<dbReference type="RefSeq" id="WP_145044153.1">
    <property type="nucleotide sequence ID" value="NZ_CP036347.1"/>
</dbReference>
<evidence type="ECO:0000256" key="1">
    <source>
        <dbReference type="SAM" id="MobiDB-lite"/>
    </source>
</evidence>
<dbReference type="EMBL" id="CP036347">
    <property type="protein sequence ID" value="QDU05668.1"/>
    <property type="molecule type" value="Genomic_DNA"/>
</dbReference>
<protein>
    <submittedName>
        <fullName evidence="2">Uncharacterized protein</fullName>
    </submittedName>
</protein>
<organism evidence="2 3">
    <name type="scientific">Gimesia chilikensis</name>
    <dbReference type="NCBI Taxonomy" id="2605989"/>
    <lineage>
        <taxon>Bacteria</taxon>
        <taxon>Pseudomonadati</taxon>
        <taxon>Planctomycetota</taxon>
        <taxon>Planctomycetia</taxon>
        <taxon>Planctomycetales</taxon>
        <taxon>Planctomycetaceae</taxon>
        <taxon>Gimesia</taxon>
    </lineage>
</organism>
<dbReference type="Proteomes" id="UP000320722">
    <property type="component" value="Chromosome"/>
</dbReference>
<reference evidence="2 3" key="1">
    <citation type="submission" date="2019-02" db="EMBL/GenBank/DDBJ databases">
        <title>Deep-cultivation of Planctomycetes and their phenomic and genomic characterization uncovers novel biology.</title>
        <authorList>
            <person name="Wiegand S."/>
            <person name="Jogler M."/>
            <person name="Boedeker C."/>
            <person name="Pinto D."/>
            <person name="Vollmers J."/>
            <person name="Rivas-Marin E."/>
            <person name="Kohn T."/>
            <person name="Peeters S.H."/>
            <person name="Heuer A."/>
            <person name="Rast P."/>
            <person name="Oberbeckmann S."/>
            <person name="Bunk B."/>
            <person name="Jeske O."/>
            <person name="Meyerdierks A."/>
            <person name="Storesund J.E."/>
            <person name="Kallscheuer N."/>
            <person name="Luecker S."/>
            <person name="Lage O.M."/>
            <person name="Pohl T."/>
            <person name="Merkel B.J."/>
            <person name="Hornburger P."/>
            <person name="Mueller R.-W."/>
            <person name="Bruemmer F."/>
            <person name="Labrenz M."/>
            <person name="Spormann A.M."/>
            <person name="Op den Camp H."/>
            <person name="Overmann J."/>
            <person name="Amann R."/>
            <person name="Jetten M.S.M."/>
            <person name="Mascher T."/>
            <person name="Medema M.H."/>
            <person name="Devos D.P."/>
            <person name="Kaster A.-K."/>
            <person name="Ovreas L."/>
            <person name="Rohde M."/>
            <person name="Galperin M.Y."/>
            <person name="Jogler C."/>
        </authorList>
    </citation>
    <scope>NUCLEOTIDE SEQUENCE [LARGE SCALE GENOMIC DNA]</scope>
    <source>
        <strain evidence="2 3">V6</strain>
    </source>
</reference>
<dbReference type="AlphaFoldDB" id="A0A517WK95"/>
<evidence type="ECO:0000313" key="3">
    <source>
        <dbReference type="Proteomes" id="UP000320722"/>
    </source>
</evidence>
<gene>
    <name evidence="2" type="ORF">V6x_54090</name>
</gene>
<name>A0A517WK95_9PLAN</name>
<feature type="region of interest" description="Disordered" evidence="1">
    <location>
        <begin position="1"/>
        <end position="23"/>
    </location>
</feature>
<evidence type="ECO:0000313" key="2">
    <source>
        <dbReference type="EMBL" id="QDU05668.1"/>
    </source>
</evidence>